<dbReference type="AlphaFoldDB" id="A0AAW1WN00"/>
<protein>
    <submittedName>
        <fullName evidence="1">Uncharacterized protein</fullName>
    </submittedName>
</protein>
<accession>A0AAW1WN00</accession>
<dbReference type="Proteomes" id="UP001457282">
    <property type="component" value="Unassembled WGS sequence"/>
</dbReference>
<proteinExistence type="predicted"/>
<comment type="caution">
    <text evidence="1">The sequence shown here is derived from an EMBL/GenBank/DDBJ whole genome shotgun (WGS) entry which is preliminary data.</text>
</comment>
<organism evidence="1 2">
    <name type="scientific">Rubus argutus</name>
    <name type="common">Southern blackberry</name>
    <dbReference type="NCBI Taxonomy" id="59490"/>
    <lineage>
        <taxon>Eukaryota</taxon>
        <taxon>Viridiplantae</taxon>
        <taxon>Streptophyta</taxon>
        <taxon>Embryophyta</taxon>
        <taxon>Tracheophyta</taxon>
        <taxon>Spermatophyta</taxon>
        <taxon>Magnoliopsida</taxon>
        <taxon>eudicotyledons</taxon>
        <taxon>Gunneridae</taxon>
        <taxon>Pentapetalae</taxon>
        <taxon>rosids</taxon>
        <taxon>fabids</taxon>
        <taxon>Rosales</taxon>
        <taxon>Rosaceae</taxon>
        <taxon>Rosoideae</taxon>
        <taxon>Rosoideae incertae sedis</taxon>
        <taxon>Rubus</taxon>
    </lineage>
</organism>
<dbReference type="PANTHER" id="PTHR36763:SF1">
    <property type="entry name" value="EXPRESSED PROTEIN"/>
    <property type="match status" value="1"/>
</dbReference>
<keyword evidence="2" id="KW-1185">Reference proteome</keyword>
<dbReference type="EMBL" id="JBEDUW010000006">
    <property type="protein sequence ID" value="KAK9925518.1"/>
    <property type="molecule type" value="Genomic_DNA"/>
</dbReference>
<dbReference type="PANTHER" id="PTHR36763">
    <property type="entry name" value="EXPRESSED PROTEIN"/>
    <property type="match status" value="1"/>
</dbReference>
<name>A0AAW1WN00_RUBAR</name>
<gene>
    <name evidence="1" type="ORF">M0R45_033840</name>
</gene>
<reference evidence="1 2" key="1">
    <citation type="journal article" date="2023" name="G3 (Bethesda)">
        <title>A chromosome-length genome assembly and annotation of blackberry (Rubus argutus, cv. 'Hillquist').</title>
        <authorList>
            <person name="Bruna T."/>
            <person name="Aryal R."/>
            <person name="Dudchenko O."/>
            <person name="Sargent D.J."/>
            <person name="Mead D."/>
            <person name="Buti M."/>
            <person name="Cavallini A."/>
            <person name="Hytonen T."/>
            <person name="Andres J."/>
            <person name="Pham M."/>
            <person name="Weisz D."/>
            <person name="Mascagni F."/>
            <person name="Usai G."/>
            <person name="Natali L."/>
            <person name="Bassil N."/>
            <person name="Fernandez G.E."/>
            <person name="Lomsadze A."/>
            <person name="Armour M."/>
            <person name="Olukolu B."/>
            <person name="Poorten T."/>
            <person name="Britton C."/>
            <person name="Davik J."/>
            <person name="Ashrafi H."/>
            <person name="Aiden E.L."/>
            <person name="Borodovsky M."/>
            <person name="Worthington M."/>
        </authorList>
    </citation>
    <scope>NUCLEOTIDE SEQUENCE [LARGE SCALE GENOMIC DNA]</scope>
    <source>
        <strain evidence="1">PI 553951</strain>
    </source>
</reference>
<evidence type="ECO:0000313" key="2">
    <source>
        <dbReference type="Proteomes" id="UP001457282"/>
    </source>
</evidence>
<evidence type="ECO:0000313" key="1">
    <source>
        <dbReference type="EMBL" id="KAK9925518.1"/>
    </source>
</evidence>
<sequence length="183" mass="21366">MSVMPIGSSEMLSREQLLHLFDRFAFLTAQPVVKKRIADGVEDKQEAVAVTTAIQEEIFLEMGIDPRFGIACLGKVNIYYENDQDMMIRFYKFIAREEMACDEAELGADEFAERMRSQEKLREQQLEMLKHMRRFPLDEQSAILEKLRQQMENANFDDAVSVLSPEQIQEIVRRRVTPLFNPR</sequence>